<dbReference type="Proteomes" id="UP000321513">
    <property type="component" value="Unassembled WGS sequence"/>
</dbReference>
<comment type="caution">
    <text evidence="2">The sequence shown here is derived from an EMBL/GenBank/DDBJ whole genome shotgun (WGS) entry which is preliminary data.</text>
</comment>
<dbReference type="RefSeq" id="WP_147203535.1">
    <property type="nucleotide sequence ID" value="NZ_BJYT01000006.1"/>
</dbReference>
<keyword evidence="3" id="KW-1185">Reference proteome</keyword>
<protein>
    <recommendedName>
        <fullName evidence="4">Beta-lactamase-inhibitor-like PepSY-like domain-containing protein</fullName>
    </recommendedName>
</protein>
<reference evidence="2 3" key="1">
    <citation type="submission" date="2019-07" db="EMBL/GenBank/DDBJ databases">
        <title>Whole genome shotgun sequence of Segetibacter aerophilus NBRC 106135.</title>
        <authorList>
            <person name="Hosoyama A."/>
            <person name="Uohara A."/>
            <person name="Ohji S."/>
            <person name="Ichikawa N."/>
        </authorList>
    </citation>
    <scope>NUCLEOTIDE SEQUENCE [LARGE SCALE GENOMIC DNA]</scope>
    <source>
        <strain evidence="2 3">NBRC 106135</strain>
    </source>
</reference>
<feature type="chain" id="PRO_5021964764" description="Beta-lactamase-inhibitor-like PepSY-like domain-containing protein" evidence="1">
    <location>
        <begin position="21"/>
        <end position="127"/>
    </location>
</feature>
<proteinExistence type="predicted"/>
<dbReference type="OrthoDB" id="675116at2"/>
<keyword evidence="1" id="KW-0732">Signal</keyword>
<evidence type="ECO:0000313" key="3">
    <source>
        <dbReference type="Proteomes" id="UP000321513"/>
    </source>
</evidence>
<evidence type="ECO:0000313" key="2">
    <source>
        <dbReference type="EMBL" id="GEO09413.1"/>
    </source>
</evidence>
<gene>
    <name evidence="2" type="ORF">SAE01_19090</name>
</gene>
<sequence>MKSIFFTLLLAFLVTAKGHAAPAFEKVKIQKSQSLQMAVEQTSKTMSFFDINGKKIEESKKTNENQLPVPAKRTFAKMFDGYEIKQAVRSVGNDGECYFITAENDKESIIVKIDETLEVSVFTKSKK</sequence>
<feature type="signal peptide" evidence="1">
    <location>
        <begin position="1"/>
        <end position="20"/>
    </location>
</feature>
<accession>A0A512BBQ3</accession>
<evidence type="ECO:0008006" key="4">
    <source>
        <dbReference type="Google" id="ProtNLM"/>
    </source>
</evidence>
<name>A0A512BBQ3_9BACT</name>
<organism evidence="2 3">
    <name type="scientific">Segetibacter aerophilus</name>
    <dbReference type="NCBI Taxonomy" id="670293"/>
    <lineage>
        <taxon>Bacteria</taxon>
        <taxon>Pseudomonadati</taxon>
        <taxon>Bacteroidota</taxon>
        <taxon>Chitinophagia</taxon>
        <taxon>Chitinophagales</taxon>
        <taxon>Chitinophagaceae</taxon>
        <taxon>Segetibacter</taxon>
    </lineage>
</organism>
<dbReference type="EMBL" id="BJYT01000006">
    <property type="protein sequence ID" value="GEO09413.1"/>
    <property type="molecule type" value="Genomic_DNA"/>
</dbReference>
<dbReference type="AlphaFoldDB" id="A0A512BBQ3"/>
<evidence type="ECO:0000256" key="1">
    <source>
        <dbReference type="SAM" id="SignalP"/>
    </source>
</evidence>